<evidence type="ECO:0000313" key="7">
    <source>
        <dbReference type="Proteomes" id="UP001162880"/>
    </source>
</evidence>
<dbReference type="Gene3D" id="3.40.228.10">
    <property type="entry name" value="Dimethylsulfoxide Reductase, domain 2"/>
    <property type="match status" value="1"/>
</dbReference>
<dbReference type="InterPro" id="IPR006963">
    <property type="entry name" value="Mopterin_OxRdtase_4Fe-4S_dom"/>
</dbReference>
<evidence type="ECO:0000256" key="4">
    <source>
        <dbReference type="ARBA" id="ARBA00023014"/>
    </source>
</evidence>
<dbReference type="RefSeq" id="WP_243990918.1">
    <property type="nucleotide sequence ID" value="NZ_JALHLE010000004.1"/>
</dbReference>
<evidence type="ECO:0000256" key="2">
    <source>
        <dbReference type="ARBA" id="ARBA00022723"/>
    </source>
</evidence>
<dbReference type="SUPFAM" id="SSF53706">
    <property type="entry name" value="Formate dehydrogenase/DMSO reductase, domains 1-3"/>
    <property type="match status" value="1"/>
</dbReference>
<dbReference type="Gene3D" id="2.20.25.90">
    <property type="entry name" value="ADC-like domains"/>
    <property type="match status" value="1"/>
</dbReference>
<dbReference type="PROSITE" id="PS51669">
    <property type="entry name" value="4FE4S_MOW_BIS_MGD"/>
    <property type="match status" value="1"/>
</dbReference>
<dbReference type="Proteomes" id="UP001162880">
    <property type="component" value="Unassembled WGS sequence"/>
</dbReference>
<keyword evidence="2" id="KW-0479">Metal-binding</keyword>
<gene>
    <name evidence="6" type="ORF">MTR64_03685</name>
</gene>
<dbReference type="Pfam" id="PF00384">
    <property type="entry name" value="Molybdopterin"/>
    <property type="match status" value="1"/>
</dbReference>
<comment type="caution">
    <text evidence="6">The sequence shown here is derived from an EMBL/GenBank/DDBJ whole genome shotgun (WGS) entry which is preliminary data.</text>
</comment>
<dbReference type="SMART" id="SM00926">
    <property type="entry name" value="Molybdop_Fe4S4"/>
    <property type="match status" value="1"/>
</dbReference>
<feature type="domain" description="4Fe-4S Mo/W bis-MGD-type" evidence="5">
    <location>
        <begin position="2"/>
        <end position="58"/>
    </location>
</feature>
<dbReference type="InterPro" id="IPR009010">
    <property type="entry name" value="Asp_de-COase-like_dom_sf"/>
</dbReference>
<dbReference type="Gene3D" id="2.40.40.20">
    <property type="match status" value="1"/>
</dbReference>
<protein>
    <submittedName>
        <fullName evidence="6">Molybdopterin-dependent oxidoreductase</fullName>
    </submittedName>
</protein>
<evidence type="ECO:0000259" key="5">
    <source>
        <dbReference type="PROSITE" id="PS51669"/>
    </source>
</evidence>
<evidence type="ECO:0000256" key="1">
    <source>
        <dbReference type="ARBA" id="ARBA00010312"/>
    </source>
</evidence>
<dbReference type="InterPro" id="IPR050612">
    <property type="entry name" value="Prok_Mopterin_Oxidored"/>
</dbReference>
<evidence type="ECO:0000256" key="3">
    <source>
        <dbReference type="ARBA" id="ARBA00023004"/>
    </source>
</evidence>
<keyword evidence="4" id="KW-0411">Iron-sulfur</keyword>
<dbReference type="CDD" id="cd02775">
    <property type="entry name" value="MopB_CT"/>
    <property type="match status" value="1"/>
</dbReference>
<dbReference type="InterPro" id="IPR006656">
    <property type="entry name" value="Mopterin_OxRdtase"/>
</dbReference>
<reference evidence="6" key="1">
    <citation type="submission" date="2022-03" db="EMBL/GenBank/DDBJ databases">
        <title>Identification of a novel bacterium isolated from mangrove sediments.</title>
        <authorList>
            <person name="Pan X."/>
        </authorList>
    </citation>
    <scope>NUCLEOTIDE SEQUENCE</scope>
    <source>
        <strain evidence="6">B2580</strain>
    </source>
</reference>
<keyword evidence="3" id="KW-0408">Iron</keyword>
<dbReference type="Gene3D" id="3.40.50.740">
    <property type="match status" value="1"/>
</dbReference>
<sequence>MSTKVKTFCRNCSALCAMEIDMEGGRMVRARPDGSASPYGAYLCPKGMAAVEFHNGAEGRLLESMARQVDGSFAPVANDAALDAIGSKLKALVAEHGPRCVAVYHGTGAYRSVLGGLMERAFVAALGTPNFFSTMTIDQSAKWVTMARLGTMASGKNALRDCDVALLAGGNPLVTHQGAPFALAESGAPARGFEAARANGCKVIIVDPRRTETARYADLLIQPLPGHDAAIFAAIAHILLREGTYDRAFTDKWCNGVEELRAAVAPFTPELAAARADVPVEQIELAAKWLGEGRRVYAGSGTGPSFSTHSNTNDHMIEVVNALCGGYRREGDRMRNPGTLRTKPAFEMAVSPSRSFEREPKCVSEDTGQLLGEMPSALMPKEIMADHPDRIRVLIVFGGDPLMALGDPAVAKPAFEHLDLLVSLDCRMNETAKLADYVIASSQPFERHEISIPGDALYPEPFAQYTRPVVEKPAGCLHDWEFFWALAGRMGVPLTFKFWNYGLNFADIPEGLALSATEKPDPEALCRFLAANSAVPFDELLNHPEGVRPEMPPQYVQPASVTSGRLELMPPDVAGELSGILGEDEEKGFAYRLTSRRILHALNGAFRYSYEAQRRYPVNYAYMNPQDMAREGLADGDPVEIASETGAVRTRAKAEGRLRPGVISMTHMFGPLVSTGDPEADGGANVGQLCSLTKVLEQVNFMPRFSAIPVNVRADRSR</sequence>
<dbReference type="EMBL" id="JALHLE010000004">
    <property type="protein sequence ID" value="MCJ2177649.1"/>
    <property type="molecule type" value="Genomic_DNA"/>
</dbReference>
<proteinExistence type="inferred from homology"/>
<dbReference type="InterPro" id="IPR006657">
    <property type="entry name" value="MoPterin_dinucl-bd_dom"/>
</dbReference>
<dbReference type="Pfam" id="PF04879">
    <property type="entry name" value="Molybdop_Fe4S4"/>
    <property type="match status" value="1"/>
</dbReference>
<evidence type="ECO:0000313" key="6">
    <source>
        <dbReference type="EMBL" id="MCJ2177649.1"/>
    </source>
</evidence>
<dbReference type="PANTHER" id="PTHR43742">
    <property type="entry name" value="TRIMETHYLAMINE-N-OXIDE REDUCTASE"/>
    <property type="match status" value="1"/>
</dbReference>
<dbReference type="SUPFAM" id="SSF50692">
    <property type="entry name" value="ADC-like"/>
    <property type="match status" value="1"/>
</dbReference>
<organism evidence="6 7">
    <name type="scientific">Novosphingobium album</name>
    <name type="common">ex Hu et al. 2023</name>
    <dbReference type="NCBI Taxonomy" id="2930093"/>
    <lineage>
        <taxon>Bacteria</taxon>
        <taxon>Pseudomonadati</taxon>
        <taxon>Pseudomonadota</taxon>
        <taxon>Alphaproteobacteria</taxon>
        <taxon>Sphingomonadales</taxon>
        <taxon>Sphingomonadaceae</taxon>
        <taxon>Novosphingobium</taxon>
    </lineage>
</organism>
<name>A0ABT0AXW7_9SPHN</name>
<accession>A0ABT0AXW7</accession>
<dbReference type="PANTHER" id="PTHR43742:SF6">
    <property type="entry name" value="OXIDOREDUCTASE YYAE-RELATED"/>
    <property type="match status" value="1"/>
</dbReference>
<comment type="similarity">
    <text evidence="1">Belongs to the prokaryotic molybdopterin-containing oxidoreductase family.</text>
</comment>
<keyword evidence="7" id="KW-1185">Reference proteome</keyword>
<dbReference type="Pfam" id="PF01568">
    <property type="entry name" value="Molydop_binding"/>
    <property type="match status" value="1"/>
</dbReference>